<dbReference type="InterPro" id="IPR005320">
    <property type="entry name" value="Peptidase_S51"/>
</dbReference>
<evidence type="ECO:0000313" key="5">
    <source>
        <dbReference type="EMBL" id="KJF16202.1"/>
    </source>
</evidence>
<proteinExistence type="inferred from homology"/>
<evidence type="ECO:0000313" key="6">
    <source>
        <dbReference type="Proteomes" id="UP000032360"/>
    </source>
</evidence>
<comment type="similarity">
    <text evidence="1">Belongs to the peptidase S51 family.</text>
</comment>
<dbReference type="Proteomes" id="UP000032360">
    <property type="component" value="Unassembled WGS sequence"/>
</dbReference>
<keyword evidence="6" id="KW-1185">Reference proteome</keyword>
<sequence>MKGSGTLQDDNSSMSPGPIALIGSGEYLESMALIEASLLDGRKPNFIQIPTAASAEGPERLAYWIELGRAQARRLGVQDVAVPIGNRMQADNGEFDGVLAEAGLIYFSGGNPSLLVETLSGTRFLHLAIESWLGGSALAGCSAGAMALAGWIPKLRPTHKERHGFGVIPDLAVIPHFDRLVGRLPQGLVNFGLETSNGIDIVGVDEETALIWEDGSWRVEGVRSAWLIRDGERYRLGRGQDLATWKLPMPRLTLNP</sequence>
<name>A0A0D8HEG8_9ACTN</name>
<organism evidence="5 6">
    <name type="scientific">Acidithrix ferrooxidans</name>
    <dbReference type="NCBI Taxonomy" id="1280514"/>
    <lineage>
        <taxon>Bacteria</taxon>
        <taxon>Bacillati</taxon>
        <taxon>Actinomycetota</taxon>
        <taxon>Acidimicrobiia</taxon>
        <taxon>Acidimicrobiales</taxon>
        <taxon>Acidimicrobiaceae</taxon>
        <taxon>Acidithrix</taxon>
    </lineage>
</organism>
<dbReference type="AlphaFoldDB" id="A0A0D8HEG8"/>
<protein>
    <submittedName>
        <fullName evidence="5">Peptidase family S51</fullName>
    </submittedName>
</protein>
<evidence type="ECO:0000256" key="1">
    <source>
        <dbReference type="ARBA" id="ARBA00006534"/>
    </source>
</evidence>
<accession>A0A0D8HEG8</accession>
<evidence type="ECO:0000256" key="2">
    <source>
        <dbReference type="ARBA" id="ARBA00022670"/>
    </source>
</evidence>
<evidence type="ECO:0000256" key="4">
    <source>
        <dbReference type="ARBA" id="ARBA00022825"/>
    </source>
</evidence>
<keyword evidence="2" id="KW-0645">Protease</keyword>
<comment type="caution">
    <text evidence="5">The sequence shown here is derived from an EMBL/GenBank/DDBJ whole genome shotgun (WGS) entry which is preliminary data.</text>
</comment>
<dbReference type="GO" id="GO:0006508">
    <property type="term" value="P:proteolysis"/>
    <property type="evidence" value="ECO:0007669"/>
    <property type="project" value="UniProtKB-KW"/>
</dbReference>
<dbReference type="Pfam" id="PF03575">
    <property type="entry name" value="Peptidase_S51"/>
    <property type="match status" value="1"/>
</dbReference>
<reference evidence="5 6" key="1">
    <citation type="submission" date="2015-01" db="EMBL/GenBank/DDBJ databases">
        <title>Draft genome of the acidophilic iron oxidizer Acidithrix ferrooxidans strain Py-F3.</title>
        <authorList>
            <person name="Poehlein A."/>
            <person name="Eisen S."/>
            <person name="Schloemann M."/>
            <person name="Johnson B.D."/>
            <person name="Daniel R."/>
            <person name="Muehling M."/>
        </authorList>
    </citation>
    <scope>NUCLEOTIDE SEQUENCE [LARGE SCALE GENOMIC DNA]</scope>
    <source>
        <strain evidence="5 6">Py-F3</strain>
    </source>
</reference>
<dbReference type="Gene3D" id="3.40.50.880">
    <property type="match status" value="1"/>
</dbReference>
<gene>
    <name evidence="5" type="ORF">AXFE_29370</name>
</gene>
<keyword evidence="3" id="KW-0378">Hydrolase</keyword>
<dbReference type="GO" id="GO:0008236">
    <property type="term" value="F:serine-type peptidase activity"/>
    <property type="evidence" value="ECO:0007669"/>
    <property type="project" value="UniProtKB-KW"/>
</dbReference>
<dbReference type="PATRIC" id="fig|1280514.3.peg.3884"/>
<dbReference type="EMBL" id="JXYS01000093">
    <property type="protein sequence ID" value="KJF16202.1"/>
    <property type="molecule type" value="Genomic_DNA"/>
</dbReference>
<dbReference type="InterPro" id="IPR029062">
    <property type="entry name" value="Class_I_gatase-like"/>
</dbReference>
<evidence type="ECO:0000256" key="3">
    <source>
        <dbReference type="ARBA" id="ARBA00022801"/>
    </source>
</evidence>
<keyword evidence="4" id="KW-0720">Serine protease</keyword>
<dbReference type="SUPFAM" id="SSF52317">
    <property type="entry name" value="Class I glutamine amidotransferase-like"/>
    <property type="match status" value="1"/>
</dbReference>
<dbReference type="STRING" id="1280514.AXFE_29370"/>